<dbReference type="KEGG" id="ipa:Isop_0577"/>
<dbReference type="OrthoDB" id="261812at2"/>
<dbReference type="AlphaFoldDB" id="E8R052"/>
<proteinExistence type="predicted"/>
<dbReference type="GO" id="GO:0030313">
    <property type="term" value="C:cell envelope"/>
    <property type="evidence" value="ECO:0007669"/>
    <property type="project" value="UniProtKB-SubCell"/>
</dbReference>
<dbReference type="EMBL" id="CP002353">
    <property type="protein sequence ID" value="ADV61170.1"/>
    <property type="molecule type" value="Genomic_DNA"/>
</dbReference>
<protein>
    <submittedName>
        <fullName evidence="6">Redoxin domain protein</fullName>
    </submittedName>
</protein>
<evidence type="ECO:0000256" key="2">
    <source>
        <dbReference type="ARBA" id="ARBA00022748"/>
    </source>
</evidence>
<reference evidence="6 7" key="2">
    <citation type="journal article" date="2011" name="Stand. Genomic Sci.">
        <title>Complete genome sequence of Isosphaera pallida type strain (IS1B).</title>
        <authorList>
            <consortium name="US DOE Joint Genome Institute (JGI-PGF)"/>
            <person name="Goker M."/>
            <person name="Cleland D."/>
            <person name="Saunders E."/>
            <person name="Lapidus A."/>
            <person name="Nolan M."/>
            <person name="Lucas S."/>
            <person name="Hammon N."/>
            <person name="Deshpande S."/>
            <person name="Cheng J.F."/>
            <person name="Tapia R."/>
            <person name="Han C."/>
            <person name="Goodwin L."/>
            <person name="Pitluck S."/>
            <person name="Liolios K."/>
            <person name="Pagani I."/>
            <person name="Ivanova N."/>
            <person name="Mavromatis K."/>
            <person name="Pati A."/>
            <person name="Chen A."/>
            <person name="Palaniappan K."/>
            <person name="Land M."/>
            <person name="Hauser L."/>
            <person name="Chang Y.J."/>
            <person name="Jeffries C.D."/>
            <person name="Detter J.C."/>
            <person name="Beck B."/>
            <person name="Woyke T."/>
            <person name="Bristow J."/>
            <person name="Eisen J.A."/>
            <person name="Markowitz V."/>
            <person name="Hugenholtz P."/>
            <person name="Kyrpides N.C."/>
            <person name="Klenk H.P."/>
        </authorList>
    </citation>
    <scope>NUCLEOTIDE SEQUENCE [LARGE SCALE GENOMIC DNA]</scope>
    <source>
        <strain evidence="7">ATCC 43644 / DSM 9630 / IS1B</strain>
    </source>
</reference>
<dbReference type="SUPFAM" id="SSF52833">
    <property type="entry name" value="Thioredoxin-like"/>
    <property type="match status" value="1"/>
</dbReference>
<dbReference type="InterPro" id="IPR050553">
    <property type="entry name" value="Thioredoxin_ResA/DsbE_sf"/>
</dbReference>
<dbReference type="GO" id="GO:0016491">
    <property type="term" value="F:oxidoreductase activity"/>
    <property type="evidence" value="ECO:0007669"/>
    <property type="project" value="InterPro"/>
</dbReference>
<keyword evidence="3" id="KW-1015">Disulfide bond</keyword>
<dbReference type="Proteomes" id="UP000008631">
    <property type="component" value="Chromosome"/>
</dbReference>
<dbReference type="PANTHER" id="PTHR42852">
    <property type="entry name" value="THIOL:DISULFIDE INTERCHANGE PROTEIN DSBE"/>
    <property type="match status" value="1"/>
</dbReference>
<evidence type="ECO:0000256" key="4">
    <source>
        <dbReference type="ARBA" id="ARBA00023284"/>
    </source>
</evidence>
<evidence type="ECO:0000256" key="1">
    <source>
        <dbReference type="ARBA" id="ARBA00004196"/>
    </source>
</evidence>
<feature type="domain" description="Thioredoxin" evidence="5">
    <location>
        <begin position="113"/>
        <end position="278"/>
    </location>
</feature>
<dbReference type="InParanoid" id="E8R052"/>
<accession>E8R052</accession>
<gene>
    <name evidence="6" type="ordered locus">Isop_0577</name>
</gene>
<dbReference type="Gene3D" id="3.40.30.10">
    <property type="entry name" value="Glutaredoxin"/>
    <property type="match status" value="1"/>
</dbReference>
<evidence type="ECO:0000259" key="5">
    <source>
        <dbReference type="PROSITE" id="PS51352"/>
    </source>
</evidence>
<comment type="subcellular location">
    <subcellularLocation>
        <location evidence="1">Cell envelope</location>
    </subcellularLocation>
</comment>
<dbReference type="HOGENOM" id="CLU_982716_0_0_0"/>
<keyword evidence="2" id="KW-0201">Cytochrome c-type biogenesis</keyword>
<organism evidence="6 7">
    <name type="scientific">Isosphaera pallida (strain ATCC 43644 / DSM 9630 / IS1B)</name>
    <dbReference type="NCBI Taxonomy" id="575540"/>
    <lineage>
        <taxon>Bacteria</taxon>
        <taxon>Pseudomonadati</taxon>
        <taxon>Planctomycetota</taxon>
        <taxon>Planctomycetia</taxon>
        <taxon>Isosphaerales</taxon>
        <taxon>Isosphaeraceae</taxon>
        <taxon>Isosphaera</taxon>
    </lineage>
</organism>
<dbReference type="InterPro" id="IPR013766">
    <property type="entry name" value="Thioredoxin_domain"/>
</dbReference>
<dbReference type="STRING" id="575540.Isop_0577"/>
<sequence length="283" mass="31286">MGGHRGDWRSDLIRRTMVSRTGLEVSNRRHHKEGCFRLDSSNLASGWRLVYANLVSLRFILVARFTGVHPMRQAWIVPATLTATLLWTLTTSSLALVALAGCEGPMAIDLPATPESALSPKTRSEAAQEAKVKLTPVKSYADLINQLKNLKVPGGKFIVIDAWATWCGPCKENFPHLVEMHEKYAKQGVVVCSLSMDTGSVAKEFAAAEKFLKQSQAVFPNYITENPDEMFESLDISAIPAVFFFSTDGKLLKAFTMEDVNNQFTYEQVEAEIKARLSSPAGE</sequence>
<evidence type="ECO:0000313" key="7">
    <source>
        <dbReference type="Proteomes" id="UP000008631"/>
    </source>
</evidence>
<dbReference type="InterPro" id="IPR036249">
    <property type="entry name" value="Thioredoxin-like_sf"/>
</dbReference>
<dbReference type="InterPro" id="IPR000866">
    <property type="entry name" value="AhpC/TSA"/>
</dbReference>
<keyword evidence="7" id="KW-1185">Reference proteome</keyword>
<name>E8R052_ISOPI</name>
<dbReference type="GO" id="GO:0017004">
    <property type="term" value="P:cytochrome complex assembly"/>
    <property type="evidence" value="ECO:0007669"/>
    <property type="project" value="UniProtKB-KW"/>
</dbReference>
<evidence type="ECO:0000256" key="3">
    <source>
        <dbReference type="ARBA" id="ARBA00023157"/>
    </source>
</evidence>
<reference key="1">
    <citation type="submission" date="2010-11" db="EMBL/GenBank/DDBJ databases">
        <title>The complete sequence of chromosome of Isophaera pallida ATCC 43644.</title>
        <authorList>
            <consortium name="US DOE Joint Genome Institute (JGI-PGF)"/>
            <person name="Lucas S."/>
            <person name="Copeland A."/>
            <person name="Lapidus A."/>
            <person name="Bruce D."/>
            <person name="Goodwin L."/>
            <person name="Pitluck S."/>
            <person name="Kyrpides N."/>
            <person name="Mavromatis K."/>
            <person name="Pagani I."/>
            <person name="Ivanova N."/>
            <person name="Saunders E."/>
            <person name="Brettin T."/>
            <person name="Detter J.C."/>
            <person name="Han C."/>
            <person name="Tapia R."/>
            <person name="Land M."/>
            <person name="Hauser L."/>
            <person name="Markowitz V."/>
            <person name="Cheng J.-F."/>
            <person name="Hugenholtz P."/>
            <person name="Woyke T."/>
            <person name="Wu D."/>
            <person name="Eisen J.A."/>
        </authorList>
    </citation>
    <scope>NUCLEOTIDE SEQUENCE</scope>
    <source>
        <strain>ATCC 43644</strain>
    </source>
</reference>
<evidence type="ECO:0000313" key="6">
    <source>
        <dbReference type="EMBL" id="ADV61170.1"/>
    </source>
</evidence>
<dbReference type="CDD" id="cd02966">
    <property type="entry name" value="TlpA_like_family"/>
    <property type="match status" value="1"/>
</dbReference>
<dbReference type="PANTHER" id="PTHR42852:SF6">
    <property type="entry name" value="THIOL:DISULFIDE INTERCHANGE PROTEIN DSBE"/>
    <property type="match status" value="1"/>
</dbReference>
<dbReference type="PROSITE" id="PS51352">
    <property type="entry name" value="THIOREDOXIN_2"/>
    <property type="match status" value="1"/>
</dbReference>
<dbReference type="GO" id="GO:0016209">
    <property type="term" value="F:antioxidant activity"/>
    <property type="evidence" value="ECO:0007669"/>
    <property type="project" value="InterPro"/>
</dbReference>
<dbReference type="Pfam" id="PF00578">
    <property type="entry name" value="AhpC-TSA"/>
    <property type="match status" value="1"/>
</dbReference>
<dbReference type="eggNOG" id="COG0526">
    <property type="taxonomic scope" value="Bacteria"/>
</dbReference>
<keyword evidence="4" id="KW-0676">Redox-active center</keyword>